<dbReference type="Proteomes" id="UP000037600">
    <property type="component" value="Unassembled WGS sequence"/>
</dbReference>
<dbReference type="OrthoDB" id="5593857at2"/>
<dbReference type="InterPro" id="IPR012902">
    <property type="entry name" value="N_methyl_site"/>
</dbReference>
<dbReference type="EMBL" id="LAZL01000007">
    <property type="protein sequence ID" value="KMT66106.1"/>
    <property type="molecule type" value="Genomic_DNA"/>
</dbReference>
<evidence type="ECO:0008006" key="5">
    <source>
        <dbReference type="Google" id="ProtNLM"/>
    </source>
</evidence>
<organism evidence="3 4">
    <name type="scientific">Catenovulum maritimum</name>
    <dbReference type="NCBI Taxonomy" id="1513271"/>
    <lineage>
        <taxon>Bacteria</taxon>
        <taxon>Pseudomonadati</taxon>
        <taxon>Pseudomonadota</taxon>
        <taxon>Gammaproteobacteria</taxon>
        <taxon>Alteromonadales</taxon>
        <taxon>Alteromonadaceae</taxon>
        <taxon>Catenovulum</taxon>
    </lineage>
</organism>
<evidence type="ECO:0000256" key="1">
    <source>
        <dbReference type="SAM" id="MobiDB-lite"/>
    </source>
</evidence>
<keyword evidence="4" id="KW-1185">Reference proteome</keyword>
<keyword evidence="2" id="KW-1133">Transmembrane helix</keyword>
<proteinExistence type="predicted"/>
<sequence length="194" mass="20944">MPVAKPHKHTKLTSSAGFSLIELVIGMLVMSIALAYFTNMLTNSNKFVADPWHQVRASELASALLSEINAKSFDENSDRNGGLIRCSSSDTGAVNCTSPANLGSDSESSRDDYDDVDDYHGLTQSGADIIEIVTSGNQSLSASYANYQLSVTVFYDANFDGVDDAAIGAHKLIRVTVTDPLNNQIQFASYRSNY</sequence>
<feature type="transmembrane region" description="Helical" evidence="2">
    <location>
        <begin position="12"/>
        <end position="37"/>
    </location>
</feature>
<evidence type="ECO:0000313" key="3">
    <source>
        <dbReference type="EMBL" id="KMT66106.1"/>
    </source>
</evidence>
<keyword evidence="2" id="KW-0472">Membrane</keyword>
<evidence type="ECO:0000313" key="4">
    <source>
        <dbReference type="Proteomes" id="UP000037600"/>
    </source>
</evidence>
<dbReference type="AlphaFoldDB" id="A0A0J8JNC3"/>
<name>A0A0J8JNC3_9ALTE</name>
<accession>A0A0J8JNC3</accession>
<gene>
    <name evidence="3" type="ORF">XM47_06145</name>
</gene>
<comment type="caution">
    <text evidence="3">The sequence shown here is derived from an EMBL/GenBank/DDBJ whole genome shotgun (WGS) entry which is preliminary data.</text>
</comment>
<dbReference type="Pfam" id="PF07963">
    <property type="entry name" value="N_methyl"/>
    <property type="match status" value="1"/>
</dbReference>
<reference evidence="3 4" key="1">
    <citation type="submission" date="2015-04" db="EMBL/GenBank/DDBJ databases">
        <title>Draft Genome Sequence of the Novel Agar-Digesting Marine Bacterium Q1.</title>
        <authorList>
            <person name="Li Y."/>
            <person name="Li D."/>
            <person name="Chen G."/>
            <person name="Du Z."/>
        </authorList>
    </citation>
    <scope>NUCLEOTIDE SEQUENCE [LARGE SCALE GENOMIC DNA]</scope>
    <source>
        <strain evidence="3 4">Q1</strain>
    </source>
</reference>
<evidence type="ECO:0000256" key="2">
    <source>
        <dbReference type="SAM" id="Phobius"/>
    </source>
</evidence>
<dbReference type="STRING" id="1513271.XM47_06145"/>
<feature type="region of interest" description="Disordered" evidence="1">
    <location>
        <begin position="97"/>
        <end position="117"/>
    </location>
</feature>
<protein>
    <recommendedName>
        <fullName evidence="5">MSHA biogenesis protein MshD</fullName>
    </recommendedName>
</protein>
<dbReference type="NCBIfam" id="TIGR02532">
    <property type="entry name" value="IV_pilin_GFxxxE"/>
    <property type="match status" value="1"/>
</dbReference>
<keyword evidence="2" id="KW-0812">Transmembrane</keyword>